<keyword evidence="12" id="KW-1185">Reference proteome</keyword>
<feature type="domain" description="Cyclin-like" evidence="10">
    <location>
        <begin position="82"/>
        <end position="174"/>
    </location>
</feature>
<evidence type="ECO:0000256" key="2">
    <source>
        <dbReference type="ARBA" id="ARBA00010857"/>
    </source>
</evidence>
<dbReference type="Pfam" id="PF00382">
    <property type="entry name" value="TFIIB"/>
    <property type="match status" value="2"/>
</dbReference>
<dbReference type="InterPro" id="IPR000812">
    <property type="entry name" value="TFIIB"/>
</dbReference>
<dbReference type="Proteomes" id="UP001470230">
    <property type="component" value="Unassembled WGS sequence"/>
</dbReference>
<feature type="region of interest" description="Disordered" evidence="9">
    <location>
        <begin position="366"/>
        <end position="410"/>
    </location>
</feature>
<feature type="compositionally biased region" description="Acidic residues" evidence="9">
    <location>
        <begin position="394"/>
        <end position="410"/>
    </location>
</feature>
<evidence type="ECO:0000313" key="12">
    <source>
        <dbReference type="Proteomes" id="UP001470230"/>
    </source>
</evidence>
<evidence type="ECO:0000256" key="3">
    <source>
        <dbReference type="ARBA" id="ARBA00022723"/>
    </source>
</evidence>
<dbReference type="CDD" id="cd20554">
    <property type="entry name" value="CYCLIN_TFIIIB90_rpt2"/>
    <property type="match status" value="1"/>
</dbReference>
<dbReference type="InterPro" id="IPR036915">
    <property type="entry name" value="Cyclin-like_sf"/>
</dbReference>
<keyword evidence="5" id="KW-0862">Zinc</keyword>
<comment type="caution">
    <text evidence="11">The sequence shown here is derived from an EMBL/GenBank/DDBJ whole genome shotgun (WGS) entry which is preliminary data.</text>
</comment>
<keyword evidence="3" id="KW-0479">Metal-binding</keyword>
<keyword evidence="8" id="KW-0539">Nucleus</keyword>
<comment type="similarity">
    <text evidence="2">Belongs to the TFIIB family.</text>
</comment>
<evidence type="ECO:0000256" key="8">
    <source>
        <dbReference type="ARBA" id="ARBA00023242"/>
    </source>
</evidence>
<gene>
    <name evidence="11" type="ORF">M9Y10_027882</name>
</gene>
<proteinExistence type="inferred from homology"/>
<comment type="subcellular location">
    <subcellularLocation>
        <location evidence="1">Nucleus</location>
    </subcellularLocation>
</comment>
<evidence type="ECO:0000256" key="7">
    <source>
        <dbReference type="ARBA" id="ARBA00023163"/>
    </source>
</evidence>
<name>A0ABR2H4A9_9EUKA</name>
<protein>
    <submittedName>
        <fullName evidence="11">Transcription factor TFIIIB subunit brf1</fullName>
    </submittedName>
</protein>
<sequence length="410" mass="45616">MNPKSLSKCNTCGSIGTIIEDNASGFLTCTNCGSIQGLTLSNEAAFTELSNGNSSKNGQFVASHSQKSNNLTTTASAIEGKSRIRAICESLPRLENQPEVCEQAERIFKRALHERFIRGRTVEIVSAACVYIAIRQKKTTGYLLVDVADHVTCGFFELAATALQLSKRVNENIPLIDPTLYVDRFTEELKFGQKSSEIKDSAVQLIRRMDRDWIQSGRKPSGVCGAAIMLAAAKYNITVSEEQILKCARVCIATINKRLKEIANTEFAKLSLKEIKDNPDLVENESNEVPPSMKIQKQLESIANEVSANDKKQSDSNVKMSRPVDLDETFDGEDLKDVDNLVLNEEEAETRSALFYALYKSKLDQMPKIQIPPKTKKKANDNKEDKKERNDDNTNIDDDDNDIVSDADEF</sequence>
<organism evidence="11 12">
    <name type="scientific">Tritrichomonas musculus</name>
    <dbReference type="NCBI Taxonomy" id="1915356"/>
    <lineage>
        <taxon>Eukaryota</taxon>
        <taxon>Metamonada</taxon>
        <taxon>Parabasalia</taxon>
        <taxon>Tritrichomonadida</taxon>
        <taxon>Tritrichomonadidae</taxon>
        <taxon>Tritrichomonas</taxon>
    </lineage>
</organism>
<feature type="region of interest" description="Disordered" evidence="9">
    <location>
        <begin position="305"/>
        <end position="331"/>
    </location>
</feature>
<dbReference type="PANTHER" id="PTHR11618:SF4">
    <property type="entry name" value="TRANSCRIPTION FACTOR IIIB 90 KDA SUBUNIT"/>
    <property type="match status" value="1"/>
</dbReference>
<dbReference type="EMBL" id="JAPFFF010000043">
    <property type="protein sequence ID" value="KAK8841045.1"/>
    <property type="molecule type" value="Genomic_DNA"/>
</dbReference>
<evidence type="ECO:0000259" key="10">
    <source>
        <dbReference type="SMART" id="SM00385"/>
    </source>
</evidence>
<evidence type="ECO:0000256" key="6">
    <source>
        <dbReference type="ARBA" id="ARBA00023015"/>
    </source>
</evidence>
<evidence type="ECO:0000256" key="1">
    <source>
        <dbReference type="ARBA" id="ARBA00004123"/>
    </source>
</evidence>
<keyword evidence="7" id="KW-0804">Transcription</keyword>
<evidence type="ECO:0000256" key="4">
    <source>
        <dbReference type="ARBA" id="ARBA00022771"/>
    </source>
</evidence>
<reference evidence="11 12" key="1">
    <citation type="submission" date="2024-04" db="EMBL/GenBank/DDBJ databases">
        <title>Tritrichomonas musculus Genome.</title>
        <authorList>
            <person name="Alves-Ferreira E."/>
            <person name="Grigg M."/>
            <person name="Lorenzi H."/>
            <person name="Galac M."/>
        </authorList>
    </citation>
    <scope>NUCLEOTIDE SEQUENCE [LARGE SCALE GENOMIC DNA]</scope>
    <source>
        <strain evidence="11 12">EAF2021</strain>
    </source>
</reference>
<evidence type="ECO:0000256" key="5">
    <source>
        <dbReference type="ARBA" id="ARBA00022833"/>
    </source>
</evidence>
<feature type="domain" description="Cyclin-like" evidence="10">
    <location>
        <begin position="180"/>
        <end position="264"/>
    </location>
</feature>
<dbReference type="SUPFAM" id="SSF47954">
    <property type="entry name" value="Cyclin-like"/>
    <property type="match status" value="2"/>
</dbReference>
<accession>A0ABR2H4A9</accession>
<evidence type="ECO:0000256" key="9">
    <source>
        <dbReference type="SAM" id="MobiDB-lite"/>
    </source>
</evidence>
<feature type="compositionally biased region" description="Basic and acidic residues" evidence="9">
    <location>
        <begin position="378"/>
        <end position="392"/>
    </location>
</feature>
<dbReference type="InterPro" id="IPR013150">
    <property type="entry name" value="TFIIB_cyclin"/>
</dbReference>
<keyword evidence="4" id="KW-0863">Zinc-finger</keyword>
<dbReference type="Gene3D" id="1.10.472.10">
    <property type="entry name" value="Cyclin-like"/>
    <property type="match status" value="2"/>
</dbReference>
<evidence type="ECO:0000313" key="11">
    <source>
        <dbReference type="EMBL" id="KAK8841045.1"/>
    </source>
</evidence>
<dbReference type="PANTHER" id="PTHR11618">
    <property type="entry name" value="TRANSCRIPTION INITIATION FACTOR IIB-RELATED"/>
    <property type="match status" value="1"/>
</dbReference>
<dbReference type="SMART" id="SM00385">
    <property type="entry name" value="CYCLIN"/>
    <property type="match status" value="2"/>
</dbReference>
<dbReference type="InterPro" id="IPR013763">
    <property type="entry name" value="Cyclin-like_dom"/>
</dbReference>
<keyword evidence="6" id="KW-0805">Transcription regulation</keyword>